<dbReference type="PANTHER" id="PTHR10250:SF26">
    <property type="entry name" value="GLUTATHIONE S-TRANSFERASE 3, MITOCHONDRIAL"/>
    <property type="match status" value="1"/>
</dbReference>
<dbReference type="GO" id="GO:0005635">
    <property type="term" value="C:nuclear envelope"/>
    <property type="evidence" value="ECO:0007669"/>
    <property type="project" value="TreeGrafter"/>
</dbReference>
<dbReference type="AlphaFoldDB" id="A0A6G1FTZ0"/>
<reference evidence="8" key="2">
    <citation type="submission" date="2020-04" db="EMBL/GenBank/DDBJ databases">
        <authorList>
            <consortium name="NCBI Genome Project"/>
        </authorList>
    </citation>
    <scope>NUCLEOTIDE SEQUENCE</scope>
    <source>
        <strain evidence="8">CBS 781.70</strain>
    </source>
</reference>
<feature type="transmembrane region" description="Helical" evidence="5">
    <location>
        <begin position="84"/>
        <end position="109"/>
    </location>
</feature>
<dbReference type="SUPFAM" id="SSF161084">
    <property type="entry name" value="MAPEG domain-like"/>
    <property type="match status" value="1"/>
</dbReference>
<dbReference type="EMBL" id="ML975175">
    <property type="protein sequence ID" value="KAF1809176.1"/>
    <property type="molecule type" value="Genomic_DNA"/>
</dbReference>
<evidence type="ECO:0000313" key="8">
    <source>
        <dbReference type="RefSeq" id="XP_033530807.1"/>
    </source>
</evidence>
<protein>
    <submittedName>
        <fullName evidence="6 8">Membrane-associated proteins in eicosanoid and glutathione metabolism</fullName>
    </submittedName>
</protein>
<reference evidence="6 8" key="1">
    <citation type="submission" date="2020-01" db="EMBL/GenBank/DDBJ databases">
        <authorList>
            <consortium name="DOE Joint Genome Institute"/>
            <person name="Haridas S."/>
            <person name="Albert R."/>
            <person name="Binder M."/>
            <person name="Bloem J."/>
            <person name="Labutti K."/>
            <person name="Salamov A."/>
            <person name="Andreopoulos B."/>
            <person name="Baker S.E."/>
            <person name="Barry K."/>
            <person name="Bills G."/>
            <person name="Bluhm B.H."/>
            <person name="Cannon C."/>
            <person name="Castanera R."/>
            <person name="Culley D.E."/>
            <person name="Daum C."/>
            <person name="Ezra D."/>
            <person name="Gonzalez J.B."/>
            <person name="Henrissat B."/>
            <person name="Kuo A."/>
            <person name="Liang C."/>
            <person name="Lipzen A."/>
            <person name="Lutzoni F."/>
            <person name="Magnuson J."/>
            <person name="Mondo S."/>
            <person name="Nolan M."/>
            <person name="Ohm R."/>
            <person name="Pangilinan J."/>
            <person name="Park H.-J."/>
            <person name="Ramirez L."/>
            <person name="Alfaro M."/>
            <person name="Sun H."/>
            <person name="Tritt A."/>
            <person name="Yoshinaga Y."/>
            <person name="Zwiers L.-H."/>
            <person name="Turgeon B.G."/>
            <person name="Goodwin S.B."/>
            <person name="Spatafora J.W."/>
            <person name="Crous P.W."/>
            <person name="Grigoriev I.V."/>
        </authorList>
    </citation>
    <scope>NUCLEOTIDE SEQUENCE</scope>
    <source>
        <strain evidence="6 8">CBS 781.70</strain>
    </source>
</reference>
<evidence type="ECO:0000256" key="1">
    <source>
        <dbReference type="ARBA" id="ARBA00004141"/>
    </source>
</evidence>
<evidence type="ECO:0000313" key="6">
    <source>
        <dbReference type="EMBL" id="KAF1809176.1"/>
    </source>
</evidence>
<evidence type="ECO:0000313" key="7">
    <source>
        <dbReference type="Proteomes" id="UP000504638"/>
    </source>
</evidence>
<reference evidence="8" key="3">
    <citation type="submission" date="2025-04" db="UniProtKB">
        <authorList>
            <consortium name="RefSeq"/>
        </authorList>
    </citation>
    <scope>IDENTIFICATION</scope>
    <source>
        <strain evidence="8">CBS 781.70</strain>
    </source>
</reference>
<gene>
    <name evidence="6 8" type="ORF">P152DRAFT_461819</name>
</gene>
<keyword evidence="4 5" id="KW-0472">Membrane</keyword>
<dbReference type="GO" id="GO:0004364">
    <property type="term" value="F:glutathione transferase activity"/>
    <property type="evidence" value="ECO:0007669"/>
    <property type="project" value="TreeGrafter"/>
</dbReference>
<dbReference type="InterPro" id="IPR023352">
    <property type="entry name" value="MAPEG-like_dom_sf"/>
</dbReference>
<dbReference type="InterPro" id="IPR050997">
    <property type="entry name" value="MAPEG"/>
</dbReference>
<evidence type="ECO:0000256" key="4">
    <source>
        <dbReference type="ARBA" id="ARBA00023136"/>
    </source>
</evidence>
<comment type="subcellular location">
    <subcellularLocation>
        <location evidence="1">Membrane</location>
        <topology evidence="1">Multi-pass membrane protein</topology>
    </subcellularLocation>
</comment>
<dbReference type="GO" id="GO:0004602">
    <property type="term" value="F:glutathione peroxidase activity"/>
    <property type="evidence" value="ECO:0007669"/>
    <property type="project" value="TreeGrafter"/>
</dbReference>
<dbReference type="Pfam" id="PF01124">
    <property type="entry name" value="MAPEG"/>
    <property type="match status" value="1"/>
</dbReference>
<accession>A0A6G1FTZ0</accession>
<dbReference type="GO" id="GO:0016020">
    <property type="term" value="C:membrane"/>
    <property type="evidence" value="ECO:0007669"/>
    <property type="project" value="UniProtKB-SubCell"/>
</dbReference>
<keyword evidence="3 5" id="KW-1133">Transmembrane helix</keyword>
<dbReference type="PANTHER" id="PTHR10250">
    <property type="entry name" value="MICROSOMAL GLUTATHIONE S-TRANSFERASE"/>
    <property type="match status" value="1"/>
</dbReference>
<organism evidence="6">
    <name type="scientific">Eremomyces bilateralis CBS 781.70</name>
    <dbReference type="NCBI Taxonomy" id="1392243"/>
    <lineage>
        <taxon>Eukaryota</taxon>
        <taxon>Fungi</taxon>
        <taxon>Dikarya</taxon>
        <taxon>Ascomycota</taxon>
        <taxon>Pezizomycotina</taxon>
        <taxon>Dothideomycetes</taxon>
        <taxon>Dothideomycetes incertae sedis</taxon>
        <taxon>Eremomycetales</taxon>
        <taxon>Eremomycetaceae</taxon>
        <taxon>Eremomyces</taxon>
    </lineage>
</organism>
<evidence type="ECO:0000256" key="2">
    <source>
        <dbReference type="ARBA" id="ARBA00022692"/>
    </source>
</evidence>
<dbReference type="GeneID" id="54420780"/>
<evidence type="ECO:0000256" key="5">
    <source>
        <dbReference type="SAM" id="Phobius"/>
    </source>
</evidence>
<dbReference type="OrthoDB" id="410651at2759"/>
<keyword evidence="7" id="KW-1185">Reference proteome</keyword>
<sequence length="153" mass="16974">MPLTITIPQEYGYVLLCSTATFILSNWHAMRVGSFRKSAQIPFPNHFATPEQIAAASGDRKEAMHIFNCAQRAHYNFLENYVSFLPALLIAGLKFPVSAAITGAVWSVFRIVYAVGYTKKNTPNGKGRIAGLYFWPTQLVLYGLAGYTAYSLL</sequence>
<keyword evidence="2 5" id="KW-0812">Transmembrane</keyword>
<feature type="transmembrane region" description="Helical" evidence="5">
    <location>
        <begin position="130"/>
        <end position="150"/>
    </location>
</feature>
<dbReference type="RefSeq" id="XP_033530807.1">
    <property type="nucleotide sequence ID" value="XM_033680210.1"/>
</dbReference>
<dbReference type="InterPro" id="IPR001129">
    <property type="entry name" value="Membr-assoc_MAPEG"/>
</dbReference>
<dbReference type="Proteomes" id="UP000504638">
    <property type="component" value="Unplaced"/>
</dbReference>
<dbReference type="GO" id="GO:0005783">
    <property type="term" value="C:endoplasmic reticulum"/>
    <property type="evidence" value="ECO:0007669"/>
    <property type="project" value="TreeGrafter"/>
</dbReference>
<name>A0A6G1FTZ0_9PEZI</name>
<dbReference type="Gene3D" id="1.20.120.550">
    <property type="entry name" value="Membrane associated eicosanoid/glutathione metabolism-like domain"/>
    <property type="match status" value="1"/>
</dbReference>
<proteinExistence type="predicted"/>
<evidence type="ECO:0000256" key="3">
    <source>
        <dbReference type="ARBA" id="ARBA00022989"/>
    </source>
</evidence>
<feature type="transmembrane region" description="Helical" evidence="5">
    <location>
        <begin position="12"/>
        <end position="30"/>
    </location>
</feature>